<keyword evidence="7" id="KW-0479">Metal-binding</keyword>
<dbReference type="Proteomes" id="UP000753961">
    <property type="component" value="Unassembled WGS sequence"/>
</dbReference>
<keyword evidence="6 8" id="KW-0472">Membrane</keyword>
<feature type="transmembrane region" description="Helical" evidence="8">
    <location>
        <begin position="6"/>
        <end position="26"/>
    </location>
</feature>
<dbReference type="GO" id="GO:0044038">
    <property type="term" value="P:cell wall macromolecule biosynthetic process"/>
    <property type="evidence" value="ECO:0007669"/>
    <property type="project" value="TreeGrafter"/>
</dbReference>
<feature type="transmembrane region" description="Helical" evidence="8">
    <location>
        <begin position="73"/>
        <end position="89"/>
    </location>
</feature>
<dbReference type="EMBL" id="JAHVHU010000002">
    <property type="protein sequence ID" value="MBY5956822.1"/>
    <property type="molecule type" value="Genomic_DNA"/>
</dbReference>
<feature type="transmembrane region" description="Helical" evidence="8">
    <location>
        <begin position="298"/>
        <end position="317"/>
    </location>
</feature>
<evidence type="ECO:0000256" key="7">
    <source>
        <dbReference type="PIRSR" id="PIRSR600715-1"/>
    </source>
</evidence>
<feature type="transmembrane region" description="Helical" evidence="8">
    <location>
        <begin position="184"/>
        <end position="203"/>
    </location>
</feature>
<accession>A0A953HW12</accession>
<feature type="transmembrane region" description="Helical" evidence="8">
    <location>
        <begin position="323"/>
        <end position="342"/>
    </location>
</feature>
<dbReference type="InterPro" id="IPR000715">
    <property type="entry name" value="Glycosyl_transferase_4"/>
</dbReference>
<organism evidence="9 10">
    <name type="scientific">Membranihabitans marinus</name>
    <dbReference type="NCBI Taxonomy" id="1227546"/>
    <lineage>
        <taxon>Bacteria</taxon>
        <taxon>Pseudomonadati</taxon>
        <taxon>Bacteroidota</taxon>
        <taxon>Saprospiria</taxon>
        <taxon>Saprospirales</taxon>
        <taxon>Saprospiraceae</taxon>
        <taxon>Membranihabitans</taxon>
    </lineage>
</organism>
<dbReference type="PANTHER" id="PTHR22926:SF3">
    <property type="entry name" value="UNDECAPRENYL-PHOSPHATE ALPHA-N-ACETYLGLUCOSAMINYL 1-PHOSPHATE TRANSFERASE"/>
    <property type="match status" value="1"/>
</dbReference>
<comment type="cofactor">
    <cofactor evidence="7">
        <name>Mg(2+)</name>
        <dbReference type="ChEBI" id="CHEBI:18420"/>
    </cofactor>
</comment>
<protein>
    <submittedName>
        <fullName evidence="9">Undecaprenyl/decaprenyl-phosphate alpha-N-acetylglucosaminyl 1-phosphate transferase</fullName>
    </submittedName>
</protein>
<reference evidence="9" key="1">
    <citation type="submission" date="2021-06" db="EMBL/GenBank/DDBJ databases">
        <title>44 bacteria genomes isolated from Dapeng, Shenzhen.</title>
        <authorList>
            <person name="Zheng W."/>
            <person name="Yu S."/>
            <person name="Huang Y."/>
        </authorList>
    </citation>
    <scope>NUCLEOTIDE SEQUENCE</scope>
    <source>
        <strain evidence="9">DP5N28-2</strain>
    </source>
</reference>
<comment type="subcellular location">
    <subcellularLocation>
        <location evidence="1">Cell membrane</location>
        <topology evidence="1">Multi-pass membrane protein</topology>
    </subcellularLocation>
</comment>
<keyword evidence="7" id="KW-0460">Magnesium</keyword>
<evidence type="ECO:0000313" key="9">
    <source>
        <dbReference type="EMBL" id="MBY5956822.1"/>
    </source>
</evidence>
<feature type="transmembrane region" description="Helical" evidence="8">
    <location>
        <begin position="160"/>
        <end position="178"/>
    </location>
</feature>
<keyword evidence="4 8" id="KW-0812">Transmembrane</keyword>
<evidence type="ECO:0000256" key="8">
    <source>
        <dbReference type="SAM" id="Phobius"/>
    </source>
</evidence>
<dbReference type="GO" id="GO:0046872">
    <property type="term" value="F:metal ion binding"/>
    <property type="evidence" value="ECO:0007669"/>
    <property type="project" value="UniProtKB-KW"/>
</dbReference>
<dbReference type="GO" id="GO:0009103">
    <property type="term" value="P:lipopolysaccharide biosynthetic process"/>
    <property type="evidence" value="ECO:0007669"/>
    <property type="project" value="TreeGrafter"/>
</dbReference>
<gene>
    <name evidence="9" type="ORF">KUV50_01655</name>
</gene>
<evidence type="ECO:0000256" key="4">
    <source>
        <dbReference type="ARBA" id="ARBA00022692"/>
    </source>
</evidence>
<keyword evidence="5 8" id="KW-1133">Transmembrane helix</keyword>
<dbReference type="RefSeq" id="WP_222578342.1">
    <property type="nucleotide sequence ID" value="NZ_JAHVHU010000002.1"/>
</dbReference>
<dbReference type="GO" id="GO:0005886">
    <property type="term" value="C:plasma membrane"/>
    <property type="evidence" value="ECO:0007669"/>
    <property type="project" value="UniProtKB-SubCell"/>
</dbReference>
<dbReference type="AlphaFoldDB" id="A0A953HW12"/>
<evidence type="ECO:0000256" key="5">
    <source>
        <dbReference type="ARBA" id="ARBA00022989"/>
    </source>
</evidence>
<name>A0A953HW12_9BACT</name>
<dbReference type="GO" id="GO:0016780">
    <property type="term" value="F:phosphotransferase activity, for other substituted phosphate groups"/>
    <property type="evidence" value="ECO:0007669"/>
    <property type="project" value="InterPro"/>
</dbReference>
<keyword evidence="2" id="KW-1003">Cell membrane</keyword>
<feature type="transmembrane region" description="Helical" evidence="8">
    <location>
        <begin position="47"/>
        <end position="67"/>
    </location>
</feature>
<dbReference type="CDD" id="cd06853">
    <property type="entry name" value="GT_WecA_like"/>
    <property type="match status" value="1"/>
</dbReference>
<feature type="transmembrane region" description="Helical" evidence="8">
    <location>
        <begin position="131"/>
        <end position="153"/>
    </location>
</feature>
<dbReference type="GO" id="GO:0071555">
    <property type="term" value="P:cell wall organization"/>
    <property type="evidence" value="ECO:0007669"/>
    <property type="project" value="TreeGrafter"/>
</dbReference>
<keyword evidence="10" id="KW-1185">Reference proteome</keyword>
<feature type="transmembrane region" description="Helical" evidence="8">
    <location>
        <begin position="242"/>
        <end position="267"/>
    </location>
</feature>
<feature type="transmembrane region" description="Helical" evidence="8">
    <location>
        <begin position="101"/>
        <end position="119"/>
    </location>
</feature>
<keyword evidence="3 9" id="KW-0808">Transferase</keyword>
<feature type="binding site" evidence="7">
    <location>
        <position position="212"/>
    </location>
    <ligand>
        <name>Mg(2+)</name>
        <dbReference type="ChEBI" id="CHEBI:18420"/>
    </ligand>
</feature>
<evidence type="ECO:0000256" key="2">
    <source>
        <dbReference type="ARBA" id="ARBA00022475"/>
    </source>
</evidence>
<evidence type="ECO:0000313" key="10">
    <source>
        <dbReference type="Proteomes" id="UP000753961"/>
    </source>
</evidence>
<evidence type="ECO:0000256" key="3">
    <source>
        <dbReference type="ARBA" id="ARBA00022679"/>
    </source>
</evidence>
<evidence type="ECO:0000256" key="1">
    <source>
        <dbReference type="ARBA" id="ARBA00004651"/>
    </source>
</evidence>
<feature type="binding site" evidence="7">
    <location>
        <position position="152"/>
    </location>
    <ligand>
        <name>Mg(2+)</name>
        <dbReference type="ChEBI" id="CHEBI:18420"/>
    </ligand>
</feature>
<dbReference type="PANTHER" id="PTHR22926">
    <property type="entry name" value="PHOSPHO-N-ACETYLMURAMOYL-PENTAPEPTIDE-TRANSFERASE"/>
    <property type="match status" value="1"/>
</dbReference>
<evidence type="ECO:0000256" key="6">
    <source>
        <dbReference type="ARBA" id="ARBA00023136"/>
    </source>
</evidence>
<dbReference type="Pfam" id="PF00953">
    <property type="entry name" value="Glycos_transf_4"/>
    <property type="match status" value="1"/>
</dbReference>
<sequence>MYDIILSFITALLVTFYAIPSIIRVARVKHLMDEPGHRSSHKTVTPSLGGIAIFAGVLISIVLWTPFELFGDLQYILAAFTIIFLIGAKDDILPMSPGRKFAGEFIATIILVTKSNIRITDFQGLFGIYEVPYWVSIIISLTTILMIINAFNLIDGINGLTGMLTILITLFMTTWFFLVDELALSLISFSTTGACVAFLYYNISPAKIFMGDTGSLFIGLICSILAIQFIEVNGLVAGESRYAISAAPVVAIGVLALPVLDTLRVFAGRILRGRSPFSAERNHIHHLTIDSGMTHMEASIVLTIFNAGIIYLVVSFQNIGINYLFFGLMVVYLLYVAVFYALTQRKQKLAQTGH</sequence>
<proteinExistence type="predicted"/>
<comment type="caution">
    <text evidence="9">The sequence shown here is derived from an EMBL/GenBank/DDBJ whole genome shotgun (WGS) entry which is preliminary data.</text>
</comment>
<feature type="transmembrane region" description="Helical" evidence="8">
    <location>
        <begin position="215"/>
        <end position="236"/>
    </location>
</feature>